<dbReference type="SMART" id="SM00320">
    <property type="entry name" value="WD40"/>
    <property type="match status" value="4"/>
</dbReference>
<dbReference type="EMBL" id="CAJJDN010000033">
    <property type="protein sequence ID" value="CAD8075695.1"/>
    <property type="molecule type" value="Genomic_DNA"/>
</dbReference>
<dbReference type="Pfam" id="PF00400">
    <property type="entry name" value="WD40"/>
    <property type="match status" value="3"/>
</dbReference>
<feature type="repeat" description="WD" evidence="1">
    <location>
        <begin position="252"/>
        <end position="293"/>
    </location>
</feature>
<dbReference type="Proteomes" id="UP000692954">
    <property type="component" value="Unassembled WGS sequence"/>
</dbReference>
<dbReference type="PANTHER" id="PTHR19920">
    <property type="entry name" value="WD40 PROTEIN CIAO1"/>
    <property type="match status" value="1"/>
</dbReference>
<keyword evidence="3" id="KW-1185">Reference proteome</keyword>
<dbReference type="OrthoDB" id="307276at2759"/>
<dbReference type="InterPro" id="IPR001680">
    <property type="entry name" value="WD40_rpt"/>
</dbReference>
<dbReference type="AlphaFoldDB" id="A0A8S1MDR5"/>
<evidence type="ECO:0000313" key="3">
    <source>
        <dbReference type="Proteomes" id="UP000692954"/>
    </source>
</evidence>
<name>A0A8S1MDR5_9CILI</name>
<proteinExistence type="predicted"/>
<dbReference type="PROSITE" id="PS50294">
    <property type="entry name" value="WD_REPEATS_REGION"/>
    <property type="match status" value="3"/>
</dbReference>
<accession>A0A8S1MDR5</accession>
<organism evidence="2 3">
    <name type="scientific">Paramecium sonneborni</name>
    <dbReference type="NCBI Taxonomy" id="65129"/>
    <lineage>
        <taxon>Eukaryota</taxon>
        <taxon>Sar</taxon>
        <taxon>Alveolata</taxon>
        <taxon>Ciliophora</taxon>
        <taxon>Intramacronucleata</taxon>
        <taxon>Oligohymenophorea</taxon>
        <taxon>Peniculida</taxon>
        <taxon>Parameciidae</taxon>
        <taxon>Paramecium</taxon>
    </lineage>
</organism>
<dbReference type="PROSITE" id="PS00678">
    <property type="entry name" value="WD_REPEATS_1"/>
    <property type="match status" value="1"/>
</dbReference>
<dbReference type="InterPro" id="IPR019775">
    <property type="entry name" value="WD40_repeat_CS"/>
</dbReference>
<gene>
    <name evidence="2" type="ORF">PSON_ATCC_30995.1.T0330390</name>
</gene>
<feature type="repeat" description="WD" evidence="1">
    <location>
        <begin position="297"/>
        <end position="331"/>
    </location>
</feature>
<reference evidence="2" key="1">
    <citation type="submission" date="2021-01" db="EMBL/GenBank/DDBJ databases">
        <authorList>
            <consortium name="Genoscope - CEA"/>
            <person name="William W."/>
        </authorList>
    </citation>
    <scope>NUCLEOTIDE SEQUENCE</scope>
</reference>
<comment type="caution">
    <text evidence="2">The sequence shown here is derived from an EMBL/GenBank/DDBJ whole genome shotgun (WGS) entry which is preliminary data.</text>
</comment>
<evidence type="ECO:0008006" key="4">
    <source>
        <dbReference type="Google" id="ProtNLM"/>
    </source>
</evidence>
<keyword evidence="1" id="KW-0853">WD repeat</keyword>
<protein>
    <recommendedName>
        <fullName evidence="4">WD40-repeat-containing domain</fullName>
    </recommendedName>
</protein>
<dbReference type="GO" id="GO:0016226">
    <property type="term" value="P:iron-sulfur cluster assembly"/>
    <property type="evidence" value="ECO:0007669"/>
    <property type="project" value="TreeGrafter"/>
</dbReference>
<dbReference type="GO" id="GO:0097361">
    <property type="term" value="C:cytosolic [4Fe-4S] assembly targeting complex"/>
    <property type="evidence" value="ECO:0007669"/>
    <property type="project" value="TreeGrafter"/>
</dbReference>
<evidence type="ECO:0000256" key="1">
    <source>
        <dbReference type="PROSITE-ProRule" id="PRU00221"/>
    </source>
</evidence>
<dbReference type="PANTHER" id="PTHR19920:SF0">
    <property type="entry name" value="CYTOSOLIC IRON-SULFUR PROTEIN ASSEMBLY PROTEIN CIAO1-RELATED"/>
    <property type="match status" value="1"/>
</dbReference>
<sequence length="522" mass="61601">MFKPKRKENEEDLICNKHKRPLLMILQDYKLTLIERLKCQKCIEFSQYDGKMEGIEKVKQDIENHQKKYLEDIANHIEQNIQKILKFQGTIYNFKTSIIQLLDKLIYNSNQWEENLKTLGLQYEVYSFYEELTKQSTQNDLANILDKIKSTNDNLRKKVNSTLQIFQSFSFYQNCNDILNRMDYSYDNQKIQLQEQQIFPCKLQLIDDSIEQSEECQAIVFDPAGRLMVSTNGKKIEIWNFNNGKIEKTHSIFEHTSAVSCLVFSQINNYFISGSIDKTIRMWKQQSNSQWQSSKPGKEHKGLITCIILTQKEDQLISGSQDKSIKIWNVDFNNNELKFLYSLENHTGCVHSLSLNQSDKVLVSSGHDSKIKIWIKESNALWKFQYDVTQLEKGIGMHVKFLQEDLFIWIPYNRNILCVFEFQDGKFQENIKKEVKFEKVNGTFINIAHFPIIYNEEKKIICLRHVCHIIILEVKKNGFLSVVEQLDCEFWNINGTVTNNGRYLLFWVGEKNKYNSYEIIYL</sequence>
<dbReference type="PROSITE" id="PS50082">
    <property type="entry name" value="WD_REPEATS_2"/>
    <property type="match status" value="3"/>
</dbReference>
<feature type="repeat" description="WD" evidence="1">
    <location>
        <begin position="343"/>
        <end position="374"/>
    </location>
</feature>
<evidence type="ECO:0000313" key="2">
    <source>
        <dbReference type="EMBL" id="CAD8075695.1"/>
    </source>
</evidence>